<organism evidence="1">
    <name type="scientific">uncultured prokaryote</name>
    <dbReference type="NCBI Taxonomy" id="198431"/>
    <lineage>
        <taxon>unclassified sequences</taxon>
        <taxon>environmental samples</taxon>
    </lineage>
</organism>
<evidence type="ECO:0000313" key="1">
    <source>
        <dbReference type="EMBL" id="CRY97303.1"/>
    </source>
</evidence>
<name>A0A0H5Q606_9ZZZZ</name>
<proteinExistence type="predicted"/>
<accession>A0A0H5Q606</accession>
<reference evidence="1" key="1">
    <citation type="submission" date="2015-06" db="EMBL/GenBank/DDBJ databases">
        <authorList>
            <person name="Joergensen T."/>
        </authorList>
    </citation>
    <scope>NUCLEOTIDE SEQUENCE</scope>
    <source>
        <strain evidence="1">RGFK1475</strain>
    </source>
</reference>
<dbReference type="AlphaFoldDB" id="A0A0H5Q606"/>
<sequence>MQLPECLLRRLTICDGQAVVYDPLRPHKTAICYCALIAEGWGNAELLEQLRWARARTVARAQPIQRAMEHRQRLVRDQADW</sequence>
<dbReference type="EMBL" id="LN854015">
    <property type="protein sequence ID" value="CRY97303.1"/>
    <property type="molecule type" value="Genomic_DNA"/>
</dbReference>
<protein>
    <submittedName>
        <fullName evidence="1">Uncharacterized protein</fullName>
    </submittedName>
</protein>
<reference evidence="1" key="2">
    <citation type="submission" date="2015-07" db="EMBL/GenBank/DDBJ databases">
        <title>Plasmids, circular viruses and viroids from rat gut.</title>
        <authorList>
            <person name="Jorgensen T.J."/>
            <person name="Hansen M.A."/>
            <person name="Xu Z."/>
            <person name="Tabak M.A."/>
            <person name="Sorensen S.J."/>
            <person name="Hansen L.H."/>
        </authorList>
    </citation>
    <scope>NUCLEOTIDE SEQUENCE</scope>
    <source>
        <strain evidence="1">RGFK1475</strain>
    </source>
</reference>